<name>M0ZUJ0_SOLTU</name>
<protein>
    <submittedName>
        <fullName evidence="2">Uncharacterized protein</fullName>
    </submittedName>
</protein>
<sequence>MGMRVEASPKLPIKRPLGFSIKNIGEIRKNLEQPSRKTDRNCNQGSNNRDKNR</sequence>
<accession>M0ZUJ0</accession>
<reference evidence="2" key="2">
    <citation type="submission" date="2015-06" db="UniProtKB">
        <authorList>
            <consortium name="EnsemblPlants"/>
        </authorList>
    </citation>
    <scope>IDENTIFICATION</scope>
    <source>
        <strain evidence="2">DM1-3 516 R44</strain>
    </source>
</reference>
<dbReference type="HOGENOM" id="CLU_3072436_0_0_1"/>
<dbReference type="Proteomes" id="UP000011115">
    <property type="component" value="Unassembled WGS sequence"/>
</dbReference>
<dbReference type="AlphaFoldDB" id="M0ZUJ0"/>
<dbReference type="Gramene" id="PGSC0003DMT400008406">
    <property type="protein sequence ID" value="PGSC0003DMT400008406"/>
    <property type="gene ID" value="PGSC0003DMG400003245"/>
</dbReference>
<evidence type="ECO:0000313" key="2">
    <source>
        <dbReference type="EnsemblPlants" id="PGSC0003DMT400008406"/>
    </source>
</evidence>
<proteinExistence type="predicted"/>
<feature type="region of interest" description="Disordered" evidence="1">
    <location>
        <begin position="26"/>
        <end position="53"/>
    </location>
</feature>
<dbReference type="InParanoid" id="M0ZUJ0"/>
<evidence type="ECO:0000256" key="1">
    <source>
        <dbReference type="SAM" id="MobiDB-lite"/>
    </source>
</evidence>
<evidence type="ECO:0000313" key="3">
    <source>
        <dbReference type="Proteomes" id="UP000011115"/>
    </source>
</evidence>
<keyword evidence="3" id="KW-1185">Reference proteome</keyword>
<dbReference type="PaxDb" id="4113-PGSC0003DMT400008406"/>
<reference evidence="3" key="1">
    <citation type="journal article" date="2011" name="Nature">
        <title>Genome sequence and analysis of the tuber crop potato.</title>
        <authorList>
            <consortium name="The Potato Genome Sequencing Consortium"/>
        </authorList>
    </citation>
    <scope>NUCLEOTIDE SEQUENCE [LARGE SCALE GENOMIC DNA]</scope>
    <source>
        <strain evidence="3">cv. DM1-3 516 R44</strain>
    </source>
</reference>
<organism evidence="2 3">
    <name type="scientific">Solanum tuberosum</name>
    <name type="common">Potato</name>
    <dbReference type="NCBI Taxonomy" id="4113"/>
    <lineage>
        <taxon>Eukaryota</taxon>
        <taxon>Viridiplantae</taxon>
        <taxon>Streptophyta</taxon>
        <taxon>Embryophyta</taxon>
        <taxon>Tracheophyta</taxon>
        <taxon>Spermatophyta</taxon>
        <taxon>Magnoliopsida</taxon>
        <taxon>eudicotyledons</taxon>
        <taxon>Gunneridae</taxon>
        <taxon>Pentapetalae</taxon>
        <taxon>asterids</taxon>
        <taxon>lamiids</taxon>
        <taxon>Solanales</taxon>
        <taxon>Solanaceae</taxon>
        <taxon>Solanoideae</taxon>
        <taxon>Solaneae</taxon>
        <taxon>Solanum</taxon>
    </lineage>
</organism>
<feature type="compositionally biased region" description="Basic and acidic residues" evidence="1">
    <location>
        <begin position="26"/>
        <end position="40"/>
    </location>
</feature>
<dbReference type="EnsemblPlants" id="PGSC0003DMT400008406">
    <property type="protein sequence ID" value="PGSC0003DMT400008406"/>
    <property type="gene ID" value="PGSC0003DMG400003245"/>
</dbReference>